<dbReference type="AlphaFoldDB" id="Q5QQM5"/>
<feature type="non-terminal residue" evidence="1">
    <location>
        <position position="1"/>
    </location>
</feature>
<organism evidence="1">
    <name type="scientific">Orpinomyces sp. OUS1</name>
    <dbReference type="NCBI Taxonomy" id="301046"/>
    <lineage>
        <taxon>Eukaryota</taxon>
        <taxon>Fungi</taxon>
        <taxon>Fungi incertae sedis</taxon>
        <taxon>Chytridiomycota</taxon>
        <taxon>Chytridiomycota incertae sedis</taxon>
        <taxon>Neocallimastigomycetes</taxon>
        <taxon>Neocallimastigales</taxon>
        <taxon>Neocallimastigaceae</taxon>
        <taxon>Orpinomyces</taxon>
    </lineage>
</organism>
<reference evidence="1" key="1">
    <citation type="journal article" date="2005" name="Microbiology (Mosc.)">
        <title>Molecular analysis of the anaerobic rumen fungus Orpinomyces - insights into an AT-rich genome.</title>
        <authorList>
            <person name="Nicholson M.J."/>
            <person name="Theodorou M.K."/>
            <person name="Brookman J.L."/>
        </authorList>
    </citation>
    <scope>NUCLEOTIDE SEQUENCE</scope>
    <source>
        <strain evidence="1">OUS1</strain>
    </source>
</reference>
<name>Q5QQM5_9FUNG</name>
<reference evidence="1" key="2">
    <citation type="journal article" name="Microbiology (Mosc.)">
        <title>Molecular analysis of the anaerobic rumen fungus Orpinomyces - insights into an AT-rich genome.</title>
        <authorList>
            <person name="Nicholson M.J."/>
            <person name="Theodorou M.K."/>
            <person name="Brookman J.L."/>
        </authorList>
    </citation>
    <scope>NUCLEOTIDE SEQUENCE</scope>
    <source>
        <strain evidence="1">OUS1</strain>
    </source>
</reference>
<sequence length="133" mass="14920">EFSLMKAQAIIASLTQNDKNATAKFNAITNGGTLSLNSSDSDKTTTNWNNNMINSIYTSEQKPIYKRDKNRINPLIHNDYDNVEDSMEIDKSLISKMSSDLENSEPLNNVCNINELPSSINHDVPILLSTHEF</sequence>
<accession>Q5QQM5</accession>
<dbReference type="EMBL" id="AJ864634">
    <property type="protein sequence ID" value="CAI29564.1"/>
    <property type="molecule type" value="Genomic_DNA"/>
</dbReference>
<feature type="non-terminal residue" evidence="1">
    <location>
        <position position="133"/>
    </location>
</feature>
<proteinExistence type="predicted"/>
<evidence type="ECO:0000313" key="1">
    <source>
        <dbReference type="EMBL" id="CAI29564.1"/>
    </source>
</evidence>
<protein>
    <submittedName>
        <fullName evidence="1">Uncharacterized protein</fullName>
    </submittedName>
</protein>